<feature type="compositionally biased region" description="Basic and acidic residues" evidence="6">
    <location>
        <begin position="9"/>
        <end position="42"/>
    </location>
</feature>
<evidence type="ECO:0000256" key="1">
    <source>
        <dbReference type="ARBA" id="ARBA00004123"/>
    </source>
</evidence>
<keyword evidence="8" id="KW-1185">Reference proteome</keyword>
<dbReference type="SUPFAM" id="SSF53098">
    <property type="entry name" value="Ribonuclease H-like"/>
    <property type="match status" value="1"/>
</dbReference>
<gene>
    <name evidence="7" type="ORF">MAR_000552</name>
</gene>
<dbReference type="InterPro" id="IPR036397">
    <property type="entry name" value="RNaseH_sf"/>
</dbReference>
<sequence length="380" mass="41138">MADSDNEDEKFVKNVIHELSAFEKAEPIKKEGPNTPEEDHQESQVGAQQGDNLSLSQEMADCMSTGPDGTQTEKDSPERGRQASRIIRLSRPVNPYTQATNKTSTVDNSPQPTSTAPGTATSMASTSAPGSRLAALQRPGSPMHRILARAQSPALAAAAARMNRQATEGAQQTGNSAQSDNTNSASSEQQNGNHKDKDSENGSKEAHKTIMPPRIQSSRLSSSILLRRPQSPLNTNRQTPLSITKPSIMSQSFDSLGPRSPASEDQSCPNESAGSQDESSAADRTGSQVENITDLPLMQTMGDSPDRTRWRREGIFLIELIVHDKVVDTLKLYPHPHGSHLRRSLKDIAQGVLGRSIQTGEGHDSHEDAEVAMQLVLRKL</sequence>
<organism evidence="7 8">
    <name type="scientific">Mya arenaria</name>
    <name type="common">Soft-shell clam</name>
    <dbReference type="NCBI Taxonomy" id="6604"/>
    <lineage>
        <taxon>Eukaryota</taxon>
        <taxon>Metazoa</taxon>
        <taxon>Spiralia</taxon>
        <taxon>Lophotrochozoa</taxon>
        <taxon>Mollusca</taxon>
        <taxon>Bivalvia</taxon>
        <taxon>Autobranchia</taxon>
        <taxon>Heteroconchia</taxon>
        <taxon>Euheterodonta</taxon>
        <taxon>Imparidentia</taxon>
        <taxon>Neoheterodontei</taxon>
        <taxon>Myida</taxon>
        <taxon>Myoidea</taxon>
        <taxon>Myidae</taxon>
        <taxon>Mya</taxon>
    </lineage>
</organism>
<dbReference type="Proteomes" id="UP001164746">
    <property type="component" value="Chromosome 11"/>
</dbReference>
<keyword evidence="3" id="KW-0540">Nuclease</keyword>
<evidence type="ECO:0000313" key="7">
    <source>
        <dbReference type="EMBL" id="WAR18714.1"/>
    </source>
</evidence>
<feature type="compositionally biased region" description="Polar residues" evidence="6">
    <location>
        <begin position="234"/>
        <end position="254"/>
    </location>
</feature>
<keyword evidence="4" id="KW-0378">Hydrolase</keyword>
<dbReference type="EMBL" id="CP111022">
    <property type="protein sequence ID" value="WAR18714.1"/>
    <property type="molecule type" value="Genomic_DNA"/>
</dbReference>
<comment type="similarity">
    <text evidence="2">Belongs to the REXO1/REXO3 family.</text>
</comment>
<feature type="compositionally biased region" description="Polar residues" evidence="6">
    <location>
        <begin position="168"/>
        <end position="192"/>
    </location>
</feature>
<accession>A0ABY7FC10</accession>
<dbReference type="PANTHER" id="PTHR12801">
    <property type="entry name" value="RNA EXONUCLEASE REXO1 / RECO3 FAMILY MEMBER-RELATED"/>
    <property type="match status" value="1"/>
</dbReference>
<keyword evidence="5" id="KW-0539">Nucleus</keyword>
<feature type="compositionally biased region" description="Low complexity" evidence="6">
    <location>
        <begin position="212"/>
        <end position="233"/>
    </location>
</feature>
<feature type="compositionally biased region" description="Polar residues" evidence="6">
    <location>
        <begin position="43"/>
        <end position="57"/>
    </location>
</feature>
<evidence type="ECO:0000256" key="2">
    <source>
        <dbReference type="ARBA" id="ARBA00006357"/>
    </source>
</evidence>
<dbReference type="InterPro" id="IPR012337">
    <property type="entry name" value="RNaseH-like_sf"/>
</dbReference>
<feature type="compositionally biased region" description="Polar residues" evidence="6">
    <location>
        <begin position="263"/>
        <end position="279"/>
    </location>
</feature>
<evidence type="ECO:0000256" key="6">
    <source>
        <dbReference type="SAM" id="MobiDB-lite"/>
    </source>
</evidence>
<reference evidence="7" key="1">
    <citation type="submission" date="2022-11" db="EMBL/GenBank/DDBJ databases">
        <title>Centuries of genome instability and evolution in soft-shell clam transmissible cancer (bioRxiv).</title>
        <authorList>
            <person name="Hart S.F.M."/>
            <person name="Yonemitsu M.A."/>
            <person name="Giersch R.M."/>
            <person name="Beal B.F."/>
            <person name="Arriagada G."/>
            <person name="Davis B.W."/>
            <person name="Ostrander E.A."/>
            <person name="Goff S.P."/>
            <person name="Metzger M.J."/>
        </authorList>
    </citation>
    <scope>NUCLEOTIDE SEQUENCE</scope>
    <source>
        <strain evidence="7">MELC-2E11</strain>
        <tissue evidence="7">Siphon/mantle</tissue>
    </source>
</reference>
<dbReference type="InterPro" id="IPR047021">
    <property type="entry name" value="REXO1/3/4-like"/>
</dbReference>
<evidence type="ECO:0000256" key="3">
    <source>
        <dbReference type="ARBA" id="ARBA00022722"/>
    </source>
</evidence>
<dbReference type="Gene3D" id="3.30.420.10">
    <property type="entry name" value="Ribonuclease H-like superfamily/Ribonuclease H"/>
    <property type="match status" value="1"/>
</dbReference>
<name>A0ABY7FC10_MYAAR</name>
<evidence type="ECO:0000256" key="4">
    <source>
        <dbReference type="ARBA" id="ARBA00022801"/>
    </source>
</evidence>
<feature type="compositionally biased region" description="Low complexity" evidence="6">
    <location>
        <begin position="148"/>
        <end position="166"/>
    </location>
</feature>
<feature type="region of interest" description="Disordered" evidence="6">
    <location>
        <begin position="1"/>
        <end position="293"/>
    </location>
</feature>
<proteinExistence type="inferred from homology"/>
<feature type="compositionally biased region" description="Basic and acidic residues" evidence="6">
    <location>
        <begin position="71"/>
        <end position="81"/>
    </location>
</feature>
<evidence type="ECO:0000313" key="8">
    <source>
        <dbReference type="Proteomes" id="UP001164746"/>
    </source>
</evidence>
<evidence type="ECO:0000256" key="5">
    <source>
        <dbReference type="ARBA" id="ARBA00023242"/>
    </source>
</evidence>
<comment type="subcellular location">
    <subcellularLocation>
        <location evidence="1">Nucleus</location>
    </subcellularLocation>
</comment>
<feature type="compositionally biased region" description="Polar residues" evidence="6">
    <location>
        <begin position="95"/>
        <end position="129"/>
    </location>
</feature>
<dbReference type="PANTHER" id="PTHR12801:SF115">
    <property type="entry name" value="FI18136P1-RELATED"/>
    <property type="match status" value="1"/>
</dbReference>
<protein>
    <submittedName>
        <fullName evidence="7">SDN5-like protein</fullName>
    </submittedName>
</protein>
<feature type="compositionally biased region" description="Basic and acidic residues" evidence="6">
    <location>
        <begin position="193"/>
        <end position="208"/>
    </location>
</feature>